<organism evidence="2 3">
    <name type="scientific">Allosphingosinicella ginsenosidimutans</name>
    <dbReference type="NCBI Taxonomy" id="1176539"/>
    <lineage>
        <taxon>Bacteria</taxon>
        <taxon>Pseudomonadati</taxon>
        <taxon>Pseudomonadota</taxon>
        <taxon>Alphaproteobacteria</taxon>
        <taxon>Sphingomonadales</taxon>
        <taxon>Sphingomonadaceae</taxon>
        <taxon>Allosphingosinicella</taxon>
    </lineage>
</organism>
<evidence type="ECO:0000313" key="2">
    <source>
        <dbReference type="EMBL" id="TXC62960.1"/>
    </source>
</evidence>
<dbReference type="EMBL" id="VOQQ01000001">
    <property type="protein sequence ID" value="TXC62960.1"/>
    <property type="molecule type" value="Genomic_DNA"/>
</dbReference>
<dbReference type="Proteomes" id="UP000321249">
    <property type="component" value="Unassembled WGS sequence"/>
</dbReference>
<dbReference type="OrthoDB" id="9793561at2"/>
<proteinExistence type="predicted"/>
<sequence>MRRLLPPLLVLLAAAPLHAQQASAPLQDFDLSGGIVAMSDYRFRGVSRSDEDPALQGNLTLSHTSGLYTGVTATTLRTGGGPDFGDGEFDLYAGWRGALGRGFDLDAGLTYYAFAGAAGHADLAEPYASIGYLIGPAQFAAGARYAPSQRGTGDEDRLYLFGQASVDLPGRPIAFTAEAGRQDWGRFGSYWNWSLGARYRIAIARRTAAEIGLRYVDTDLPSTRGQDAGLLLSAALRF</sequence>
<evidence type="ECO:0008006" key="4">
    <source>
        <dbReference type="Google" id="ProtNLM"/>
    </source>
</evidence>
<evidence type="ECO:0000256" key="1">
    <source>
        <dbReference type="SAM" id="SignalP"/>
    </source>
</evidence>
<evidence type="ECO:0000313" key="3">
    <source>
        <dbReference type="Proteomes" id="UP000321249"/>
    </source>
</evidence>
<reference evidence="2 3" key="1">
    <citation type="journal article" date="2015" name="J. Microbiol.">
        <title>Sphingosinicella ginsenosidimutans sp. nov., with ginsenoside converting activity.</title>
        <authorList>
            <person name="Kim J.K."/>
            <person name="Kang M.S."/>
            <person name="Park S.C."/>
            <person name="Kim K.M."/>
            <person name="Choi K."/>
            <person name="Yoon M.H."/>
            <person name="Im W.T."/>
        </authorList>
    </citation>
    <scope>NUCLEOTIDE SEQUENCE [LARGE SCALE GENOMIC DNA]</scope>
    <source>
        <strain evidence="2 3">BS-11</strain>
    </source>
</reference>
<gene>
    <name evidence="2" type="ORF">FRZ32_04320</name>
</gene>
<feature type="signal peptide" evidence="1">
    <location>
        <begin position="1"/>
        <end position="19"/>
    </location>
</feature>
<name>A0A5C6TRZ6_9SPHN</name>
<dbReference type="SUPFAM" id="SSF56935">
    <property type="entry name" value="Porins"/>
    <property type="match status" value="1"/>
</dbReference>
<dbReference type="Pfam" id="PF09694">
    <property type="entry name" value="Gcw_chp"/>
    <property type="match status" value="1"/>
</dbReference>
<keyword evidence="3" id="KW-1185">Reference proteome</keyword>
<protein>
    <recommendedName>
        <fullName evidence="4">Porin</fullName>
    </recommendedName>
</protein>
<accession>A0A5C6TRZ6</accession>
<dbReference type="InterPro" id="IPR010239">
    <property type="entry name" value="CHP02001"/>
</dbReference>
<keyword evidence="1" id="KW-0732">Signal</keyword>
<dbReference type="NCBIfam" id="TIGR02001">
    <property type="entry name" value="gcw_chp"/>
    <property type="match status" value="1"/>
</dbReference>
<dbReference type="AlphaFoldDB" id="A0A5C6TRZ6"/>
<dbReference type="RefSeq" id="WP_147042356.1">
    <property type="nucleotide sequence ID" value="NZ_BAABIR010000002.1"/>
</dbReference>
<comment type="caution">
    <text evidence="2">The sequence shown here is derived from an EMBL/GenBank/DDBJ whole genome shotgun (WGS) entry which is preliminary data.</text>
</comment>
<feature type="chain" id="PRO_5022765096" description="Porin" evidence="1">
    <location>
        <begin position="20"/>
        <end position="238"/>
    </location>
</feature>